<evidence type="ECO:0000313" key="3">
    <source>
        <dbReference type="Proteomes" id="UP000722121"/>
    </source>
</evidence>
<reference evidence="2 3" key="1">
    <citation type="submission" date="2021-02" db="EMBL/GenBank/DDBJ databases">
        <title>Activity-based single-cell genomes from oceanic crustal fluid captures similar information to metagenomic and metatranscriptomic surveys with orders of magnitude less sampling.</title>
        <authorList>
            <person name="D'Angelo T.S."/>
            <person name="Orcutt B.N."/>
        </authorList>
    </citation>
    <scope>NUCLEOTIDE SEQUENCE [LARGE SCALE GENOMIC DNA]</scope>
    <source>
        <strain evidence="2">AH-315-G07</strain>
    </source>
</reference>
<dbReference type="EMBL" id="JAFITR010000015">
    <property type="protein sequence ID" value="MBN4066670.1"/>
    <property type="molecule type" value="Genomic_DNA"/>
</dbReference>
<accession>A0ABS3APQ5</accession>
<feature type="domain" description="Flagellar protein FlgJ N-terminal" evidence="1">
    <location>
        <begin position="48"/>
        <end position="94"/>
    </location>
</feature>
<dbReference type="Pfam" id="PF10135">
    <property type="entry name" value="Rod-binding"/>
    <property type="match status" value="1"/>
</dbReference>
<evidence type="ECO:0000259" key="1">
    <source>
        <dbReference type="Pfam" id="PF10135"/>
    </source>
</evidence>
<keyword evidence="3" id="KW-1185">Reference proteome</keyword>
<evidence type="ECO:0000313" key="2">
    <source>
        <dbReference type="EMBL" id="MBN4066670.1"/>
    </source>
</evidence>
<organism evidence="2 3">
    <name type="scientific">Simkania negevensis</name>
    <dbReference type="NCBI Taxonomy" id="83561"/>
    <lineage>
        <taxon>Bacteria</taxon>
        <taxon>Pseudomonadati</taxon>
        <taxon>Chlamydiota</taxon>
        <taxon>Chlamydiia</taxon>
        <taxon>Parachlamydiales</taxon>
        <taxon>Simkaniaceae</taxon>
        <taxon>Simkania</taxon>
    </lineage>
</organism>
<name>A0ABS3APQ5_9BACT</name>
<sequence>MDISFAMPAAQQPIKSYYVGGTLDAKEAADPKKVGALFEAILYRILFKEARNSSLDDGLFDSMASKQYKEMMDDEMANVMGQKGYLGIASILEKEEASLGKDNGTQHAVPLLGLLKE</sequence>
<dbReference type="InterPro" id="IPR019301">
    <property type="entry name" value="Flagellar_prot_FlgJ_N"/>
</dbReference>
<gene>
    <name evidence="2" type="ORF">JYU14_01130</name>
</gene>
<comment type="caution">
    <text evidence="2">The sequence shown here is derived from an EMBL/GenBank/DDBJ whole genome shotgun (WGS) entry which is preliminary data.</text>
</comment>
<proteinExistence type="predicted"/>
<dbReference type="Proteomes" id="UP000722121">
    <property type="component" value="Unassembled WGS sequence"/>
</dbReference>
<protein>
    <submittedName>
        <fullName evidence="2">Rod-binding protein</fullName>
    </submittedName>
</protein>